<feature type="transmembrane region" description="Helical" evidence="1">
    <location>
        <begin position="83"/>
        <end position="100"/>
    </location>
</feature>
<comment type="caution">
    <text evidence="2">The sequence shown here is derived from an EMBL/GenBank/DDBJ whole genome shotgun (WGS) entry which is preliminary data.</text>
</comment>
<evidence type="ECO:0000313" key="2">
    <source>
        <dbReference type="EMBL" id="KPL77749.1"/>
    </source>
</evidence>
<dbReference type="Proteomes" id="UP000050514">
    <property type="component" value="Unassembled WGS sequence"/>
</dbReference>
<name>A0A0P6XDD8_9CHLR</name>
<dbReference type="STRING" id="360411.AC812_02565"/>
<dbReference type="EMBL" id="LGHJ01000008">
    <property type="protein sequence ID" value="KPL77749.1"/>
    <property type="molecule type" value="Genomic_DNA"/>
</dbReference>
<dbReference type="InterPro" id="IPR036938">
    <property type="entry name" value="PAP2/HPO_sf"/>
</dbReference>
<protein>
    <recommendedName>
        <fullName evidence="4">Phosphatidic acid phosphatase type 2/haloperoxidase domain-containing protein</fullName>
    </recommendedName>
</protein>
<gene>
    <name evidence="2" type="ORF">AC812_02565</name>
</gene>
<feature type="transmembrane region" description="Helical" evidence="1">
    <location>
        <begin position="12"/>
        <end position="35"/>
    </location>
</feature>
<accession>A0A0P6XDD8</accession>
<organism evidence="2 3">
    <name type="scientific">Bellilinea caldifistulae</name>
    <dbReference type="NCBI Taxonomy" id="360411"/>
    <lineage>
        <taxon>Bacteria</taxon>
        <taxon>Bacillati</taxon>
        <taxon>Chloroflexota</taxon>
        <taxon>Anaerolineae</taxon>
        <taxon>Anaerolineales</taxon>
        <taxon>Anaerolineaceae</taxon>
        <taxon>Bellilinea</taxon>
    </lineage>
</organism>
<feature type="transmembrane region" description="Helical" evidence="1">
    <location>
        <begin position="175"/>
        <end position="195"/>
    </location>
</feature>
<keyword evidence="1" id="KW-0812">Transmembrane</keyword>
<proteinExistence type="predicted"/>
<keyword evidence="1" id="KW-0472">Membrane</keyword>
<feature type="transmembrane region" description="Helical" evidence="1">
    <location>
        <begin position="106"/>
        <end position="124"/>
    </location>
</feature>
<evidence type="ECO:0008006" key="4">
    <source>
        <dbReference type="Google" id="ProtNLM"/>
    </source>
</evidence>
<sequence length="196" mass="21119">MNAATADKLAEVVSYVFHPLLVVIPTLVIAMVRLGSTLGQAIFWTVLSIVSVNVPMAILLFWGVRSGKYSDASVSIREQRTSIYAVGGACLVILLAVLIIGKAPVIIIACLISAVIATAIGYWVNRHTKLSLHSAAMAGCTAVLLWTVPLIGVIMAVFAPLVGWARIRLKHHTPVQILIGWMVSMICVFVVFQLML</sequence>
<feature type="transmembrane region" description="Helical" evidence="1">
    <location>
        <begin position="136"/>
        <end position="163"/>
    </location>
</feature>
<dbReference type="AlphaFoldDB" id="A0A0P6XDD8"/>
<keyword evidence="3" id="KW-1185">Reference proteome</keyword>
<dbReference type="SUPFAM" id="SSF48317">
    <property type="entry name" value="Acid phosphatase/Vanadium-dependent haloperoxidase"/>
    <property type="match status" value="1"/>
</dbReference>
<evidence type="ECO:0000256" key="1">
    <source>
        <dbReference type="SAM" id="Phobius"/>
    </source>
</evidence>
<feature type="transmembrane region" description="Helical" evidence="1">
    <location>
        <begin position="41"/>
        <end position="62"/>
    </location>
</feature>
<keyword evidence="1" id="KW-1133">Transmembrane helix</keyword>
<reference evidence="2 3" key="1">
    <citation type="submission" date="2015-07" db="EMBL/GenBank/DDBJ databases">
        <title>Draft genome of Bellilinea caldifistulae DSM 17877.</title>
        <authorList>
            <person name="Hemp J."/>
            <person name="Ward L.M."/>
            <person name="Pace L.A."/>
            <person name="Fischer W.W."/>
        </authorList>
    </citation>
    <scope>NUCLEOTIDE SEQUENCE [LARGE SCALE GENOMIC DNA]</scope>
    <source>
        <strain evidence="2 3">GOMI-1</strain>
    </source>
</reference>
<evidence type="ECO:0000313" key="3">
    <source>
        <dbReference type="Proteomes" id="UP000050514"/>
    </source>
</evidence>
<dbReference type="Gene3D" id="1.20.144.10">
    <property type="entry name" value="Phosphatidic acid phosphatase type 2/haloperoxidase"/>
    <property type="match status" value="1"/>
</dbReference>